<feature type="domain" description="Probable zinc-ribbon" evidence="2">
    <location>
        <begin position="726"/>
        <end position="770"/>
    </location>
</feature>
<feature type="compositionally biased region" description="Low complexity" evidence="1">
    <location>
        <begin position="353"/>
        <end position="362"/>
    </location>
</feature>
<feature type="region of interest" description="Disordered" evidence="1">
    <location>
        <begin position="779"/>
        <end position="817"/>
    </location>
</feature>
<evidence type="ECO:0008006" key="6">
    <source>
        <dbReference type="Google" id="ProtNLM"/>
    </source>
</evidence>
<dbReference type="InterPro" id="IPR055126">
    <property type="entry name" value="EDR4-like_N"/>
</dbReference>
<dbReference type="OrthoDB" id="1930285at2759"/>
<name>A0A803NYS6_CANSA</name>
<accession>A0A803NYS6</accession>
<reference evidence="4" key="1">
    <citation type="submission" date="2018-11" db="EMBL/GenBank/DDBJ databases">
        <authorList>
            <person name="Grassa J C."/>
        </authorList>
    </citation>
    <scope>NUCLEOTIDE SEQUENCE [LARGE SCALE GENOMIC DNA]</scope>
</reference>
<dbReference type="InterPro" id="IPR040244">
    <property type="entry name" value="EDR4-like"/>
</dbReference>
<dbReference type="Proteomes" id="UP000596661">
    <property type="component" value="Chromosome 2"/>
</dbReference>
<evidence type="ECO:0000313" key="5">
    <source>
        <dbReference type="Proteomes" id="UP000596661"/>
    </source>
</evidence>
<reference evidence="4" key="2">
    <citation type="submission" date="2021-03" db="UniProtKB">
        <authorList>
            <consortium name="EnsemblPlants"/>
        </authorList>
    </citation>
    <scope>IDENTIFICATION</scope>
</reference>
<feature type="compositionally biased region" description="Basic and acidic residues" evidence="1">
    <location>
        <begin position="223"/>
        <end position="248"/>
    </location>
</feature>
<feature type="region of interest" description="Disordered" evidence="1">
    <location>
        <begin position="61"/>
        <end position="193"/>
    </location>
</feature>
<feature type="region of interest" description="Disordered" evidence="1">
    <location>
        <begin position="271"/>
        <end position="292"/>
    </location>
</feature>
<feature type="compositionally biased region" description="Basic and acidic residues" evidence="1">
    <location>
        <begin position="695"/>
        <end position="715"/>
    </location>
</feature>
<feature type="compositionally biased region" description="Polar residues" evidence="1">
    <location>
        <begin position="278"/>
        <end position="291"/>
    </location>
</feature>
<feature type="domain" description="Enhanced disease resistance 4-like N-terminal" evidence="3">
    <location>
        <begin position="8"/>
        <end position="41"/>
    </location>
</feature>
<dbReference type="Pfam" id="PF22910">
    <property type="entry name" value="EDR4-like_1st"/>
    <property type="match status" value="1"/>
</dbReference>
<dbReference type="Pfam" id="PF11331">
    <property type="entry name" value="Zn_ribbon_12"/>
    <property type="match status" value="1"/>
</dbReference>
<gene>
    <name evidence="4" type="primary">LOC115705376</name>
</gene>
<dbReference type="PANTHER" id="PTHR31105:SF38">
    <property type="entry name" value="PROTEIN ENHANCED DISEASE RESISTANCE 4"/>
    <property type="match status" value="1"/>
</dbReference>
<dbReference type="PANTHER" id="PTHR31105">
    <property type="entry name" value="EXTRA-LARGE G-PROTEIN-LIKE"/>
    <property type="match status" value="1"/>
</dbReference>
<evidence type="ECO:0000259" key="2">
    <source>
        <dbReference type="Pfam" id="PF11331"/>
    </source>
</evidence>
<protein>
    <recommendedName>
        <fullName evidence="6">Zinc-ribbon domain-containing protein</fullName>
    </recommendedName>
</protein>
<organism evidence="4 5">
    <name type="scientific">Cannabis sativa</name>
    <name type="common">Hemp</name>
    <name type="synonym">Marijuana</name>
    <dbReference type="NCBI Taxonomy" id="3483"/>
    <lineage>
        <taxon>Eukaryota</taxon>
        <taxon>Viridiplantae</taxon>
        <taxon>Streptophyta</taxon>
        <taxon>Embryophyta</taxon>
        <taxon>Tracheophyta</taxon>
        <taxon>Spermatophyta</taxon>
        <taxon>Magnoliopsida</taxon>
        <taxon>eudicotyledons</taxon>
        <taxon>Gunneridae</taxon>
        <taxon>Pentapetalae</taxon>
        <taxon>rosids</taxon>
        <taxon>fabids</taxon>
        <taxon>Rosales</taxon>
        <taxon>Cannabaceae</taxon>
        <taxon>Cannabis</taxon>
    </lineage>
</organism>
<dbReference type="InterPro" id="IPR021480">
    <property type="entry name" value="Zinc_ribbon_12"/>
</dbReference>
<feature type="region of interest" description="Disordered" evidence="1">
    <location>
        <begin position="445"/>
        <end position="464"/>
    </location>
</feature>
<keyword evidence="5" id="KW-1185">Reference proteome</keyword>
<evidence type="ECO:0000313" key="4">
    <source>
        <dbReference type="EnsemblPlants" id="cds.evm.model.02.28"/>
    </source>
</evidence>
<evidence type="ECO:0000259" key="3">
    <source>
        <dbReference type="Pfam" id="PF22910"/>
    </source>
</evidence>
<feature type="compositionally biased region" description="Polar residues" evidence="1">
    <location>
        <begin position="875"/>
        <end position="887"/>
    </location>
</feature>
<feature type="compositionally biased region" description="Basic and acidic residues" evidence="1">
    <location>
        <begin position="67"/>
        <end position="81"/>
    </location>
</feature>
<dbReference type="EMBL" id="UZAU01000084">
    <property type="status" value="NOT_ANNOTATED_CDS"/>
    <property type="molecule type" value="Genomic_DNA"/>
</dbReference>
<evidence type="ECO:0000256" key="1">
    <source>
        <dbReference type="SAM" id="MobiDB-lite"/>
    </source>
</evidence>
<feature type="compositionally biased region" description="Basic and acidic residues" evidence="1">
    <location>
        <begin position="184"/>
        <end position="193"/>
    </location>
</feature>
<feature type="region of interest" description="Disordered" evidence="1">
    <location>
        <begin position="333"/>
        <end position="388"/>
    </location>
</feature>
<feature type="region of interest" description="Disordered" evidence="1">
    <location>
        <begin position="858"/>
        <end position="937"/>
    </location>
</feature>
<dbReference type="GO" id="GO:1900150">
    <property type="term" value="P:regulation of defense response to fungus"/>
    <property type="evidence" value="ECO:0007669"/>
    <property type="project" value="InterPro"/>
</dbReference>
<dbReference type="Gramene" id="evm.model.02.28">
    <property type="protein sequence ID" value="cds.evm.model.02.28"/>
    <property type="gene ID" value="evm.TU.02.28"/>
</dbReference>
<dbReference type="AlphaFoldDB" id="A0A803NYS6"/>
<dbReference type="EnsemblPlants" id="evm.model.02.28">
    <property type="protein sequence ID" value="cds.evm.model.02.28"/>
    <property type="gene ID" value="evm.TU.02.28"/>
</dbReference>
<feature type="compositionally biased region" description="Basic and acidic residues" evidence="1">
    <location>
        <begin position="149"/>
        <end position="177"/>
    </location>
</feature>
<sequence length="937" mass="105974">MASECTTKVRLVRCPKCRLVLPELPEFNVYKCGGCGATLQAKSRATRSTATSLNVADAVQGNQTGRVFEDKEPESGKKEVLRGPGECSSSQNNEWDQSRSKEFDGEQGGVVNLPTEKQNNGTHQFSESSDCDVDGSEASNEVVSPMEFVDSKNEEFVRQEEEESPNNKKETFARNENEEVQQNENRELADNGDRIFHNEIEECDDSGNGELFHRKIEKFARNESEELAHNEGEEFPRNESEEFAHNESEDLTYNENKKFTPEVARNEIERFSQKQNDEFTQNQTENFSQKESLGLVGVDVDVTVNGESTPSADTSKKIGSDSNIRNYIAVNYGATAENGSRPNRTAVRERIASDSVVSSPSKLKPPRRSVQHGYDHPRSEEFDPSSELSVQHAYESSISSYDGMDDRFPNRHFHSFENSYKAENFRHSGERSRGDKFLAQPMMNSDSKLQHPARPSWSDKSHSVNNRQWGRDEFVEPARHDRSVRNWTLERHEHHPPSSVFERINRRTSYQNGRPSGQLHGEFHRNSSFQSHEWSEDPEQIKLKLLALVFDQLNKTHLHDKENEGISGLPSNTRYNPRYNNYEAPMEERLNPPNYRRYPGGYSTGSNSSYRRRFKKIPFSGEATSSSSHQFDPSCAHCCPPNWQRSAQLPPPSHYNSSGPCRVHPGHSYCTCCSSCPASPQWSMDSEYPPWGREMQSDDQRRRSQDMTNYLREKQRPAKRHFRPLAGGAPIMVCYKCSKILQIPADFLLFKKKCHRLRCGACSEILKFSLHKGSHIVPCEASTVDPPPPSEAEDYGDDIDRRSMASSSQTPLTGPATCSEDCGLSCSTTPFHTPNGSTVDRKMSQDSFDLSRDRVEFIPTQSQGKNKSKYELSGPSPNIPRSQNFSSEIEELPQRSTSPLHRLMGYSSPSDVIFGSVTSGRGTSTSYSMLKENRAKN</sequence>
<dbReference type="OMA" id="GHVETHM"/>
<feature type="compositionally biased region" description="Low complexity" evidence="1">
    <location>
        <begin position="915"/>
        <end position="928"/>
    </location>
</feature>
<feature type="compositionally biased region" description="Polar residues" evidence="1">
    <location>
        <begin position="115"/>
        <end position="128"/>
    </location>
</feature>
<feature type="region of interest" description="Disordered" evidence="1">
    <location>
        <begin position="691"/>
        <end position="715"/>
    </location>
</feature>
<feature type="region of interest" description="Disordered" evidence="1">
    <location>
        <begin position="223"/>
        <end position="256"/>
    </location>
</feature>
<proteinExistence type="predicted"/>